<keyword evidence="5" id="KW-1185">Reference proteome</keyword>
<organism evidence="3">
    <name type="scientific">Methanobacterium formicicum</name>
    <dbReference type="NCBI Taxonomy" id="2162"/>
    <lineage>
        <taxon>Archaea</taxon>
        <taxon>Methanobacteriati</taxon>
        <taxon>Methanobacteriota</taxon>
        <taxon>Methanomada group</taxon>
        <taxon>Methanobacteria</taxon>
        <taxon>Methanobacteriales</taxon>
        <taxon>Methanobacteriaceae</taxon>
        <taxon>Methanobacterium</taxon>
    </lineage>
</organism>
<gene>
    <name evidence="2" type="ORF">BRM9_1978</name>
    <name evidence="3" type="ORF">DSM1535_0170</name>
    <name evidence="4" type="ORF">MB9_0378</name>
</gene>
<reference evidence="3" key="2">
    <citation type="submission" date="2014-08" db="EMBL/GenBank/DDBJ databases">
        <authorList>
            <person name="Wibberg D."/>
        </authorList>
    </citation>
    <scope>NUCLEOTIDE SEQUENCE</scope>
</reference>
<dbReference type="PRINTS" id="PR00080">
    <property type="entry name" value="SDRFAMILY"/>
</dbReference>
<dbReference type="FunFam" id="3.40.50.720:FF:000084">
    <property type="entry name" value="Short-chain dehydrogenase reductase"/>
    <property type="match status" value="1"/>
</dbReference>
<dbReference type="GO" id="GO:0016616">
    <property type="term" value="F:oxidoreductase activity, acting on the CH-OH group of donors, NAD or NADP as acceptor"/>
    <property type="evidence" value="ECO:0007669"/>
    <property type="project" value="TreeGrafter"/>
</dbReference>
<dbReference type="EMBL" id="LN734822">
    <property type="protein sequence ID" value="CEL24026.1"/>
    <property type="molecule type" value="Genomic_DNA"/>
</dbReference>
<dbReference type="RefSeq" id="WP_048071865.1">
    <property type="nucleotide sequence ID" value="NZ_CALCVY010000186.1"/>
</dbReference>
<dbReference type="Proteomes" id="UP000062768">
    <property type="component" value="Chromosome I"/>
</dbReference>
<sequence length="258" mass="27691">MENYCDLKGKVAVVTGASGGLGADAARAYAKQGADVALLARRKERLEALAEEIRSTGRRALAVQCDVANEESVEKAIEEVIGYFGKIDILLNNAGVAIRGGVCDLCVEEWDMGMDVNVKGIFLVSKHVIPHMIENKYGKIVNTSSINSIAGDKDDMFIRHVYNASKAAVRGLTMGMACSYGKYGITVNAVGPGLFESEMTADTLFKSDEFLKAYSRIVPLNRPARKGELNGAILFLSSDASSYITGQTIFVDGGFSIV</sequence>
<evidence type="ECO:0000313" key="5">
    <source>
        <dbReference type="Proteomes" id="UP000062768"/>
    </source>
</evidence>
<dbReference type="Proteomes" id="UP000029661">
    <property type="component" value="Chromosome"/>
</dbReference>
<dbReference type="SUPFAM" id="SSF51735">
    <property type="entry name" value="NAD(P)-binding Rossmann-fold domains"/>
    <property type="match status" value="1"/>
</dbReference>
<evidence type="ECO:0000313" key="3">
    <source>
        <dbReference type="EMBL" id="CEA12535.1"/>
    </source>
</evidence>
<proteinExistence type="inferred from homology"/>
<dbReference type="OrthoDB" id="24596at2157"/>
<dbReference type="STRING" id="2162.BRM9_1978"/>
<dbReference type="EMBL" id="LN515531">
    <property type="protein sequence ID" value="CEA12535.1"/>
    <property type="molecule type" value="Genomic_DNA"/>
</dbReference>
<dbReference type="EMBL" id="CP006933">
    <property type="protein sequence ID" value="AIS32782.1"/>
    <property type="molecule type" value="Genomic_DNA"/>
</dbReference>
<dbReference type="Gene3D" id="3.40.50.720">
    <property type="entry name" value="NAD(P)-binding Rossmann-like Domain"/>
    <property type="match status" value="1"/>
</dbReference>
<dbReference type="InterPro" id="IPR036291">
    <property type="entry name" value="NAD(P)-bd_dom_sf"/>
</dbReference>
<dbReference type="NCBIfam" id="NF005559">
    <property type="entry name" value="PRK07231.1"/>
    <property type="match status" value="1"/>
</dbReference>
<dbReference type="PANTHER" id="PTHR42760">
    <property type="entry name" value="SHORT-CHAIN DEHYDROGENASES/REDUCTASES FAMILY MEMBER"/>
    <property type="match status" value="1"/>
</dbReference>
<comment type="similarity">
    <text evidence="1">Belongs to the short-chain dehydrogenases/reductases (SDR) family.</text>
</comment>
<dbReference type="PRINTS" id="PR00081">
    <property type="entry name" value="GDHRDH"/>
</dbReference>
<dbReference type="GeneID" id="26738639"/>
<name>A0A090I494_METFO</name>
<evidence type="ECO:0000313" key="2">
    <source>
        <dbReference type="EMBL" id="AIS32782.1"/>
    </source>
</evidence>
<protein>
    <submittedName>
        <fullName evidence="2">Short-chain dehydrogenase family protein</fullName>
    </submittedName>
</protein>
<evidence type="ECO:0000256" key="1">
    <source>
        <dbReference type="ARBA" id="ARBA00006484"/>
    </source>
</evidence>
<reference evidence="2" key="1">
    <citation type="submission" date="2013-12" db="EMBL/GenBank/DDBJ databases">
        <title>The complete genome sequence of Methanobacterium sp. BRM9.</title>
        <authorList>
            <consortium name="Pastoral Greenhouse Gas Research Consortium"/>
            <person name="Kelly W.J."/>
            <person name="Leahy S.C."/>
            <person name="Perry R."/>
            <person name="Li D."/>
            <person name="Altermann E."/>
            <person name="Lambie S.C."/>
            <person name="Attwood G.T."/>
        </authorList>
    </citation>
    <scope>NUCLEOTIDE SEQUENCE [LARGE SCALE GENOMIC DNA]</scope>
    <source>
        <strain evidence="2">BRM9</strain>
    </source>
</reference>
<dbReference type="InterPro" id="IPR002347">
    <property type="entry name" value="SDR_fam"/>
</dbReference>
<dbReference type="PROSITE" id="PS00061">
    <property type="entry name" value="ADH_SHORT"/>
    <property type="match status" value="1"/>
</dbReference>
<dbReference type="KEGG" id="mfc:BRM9_1978"/>
<dbReference type="Pfam" id="PF13561">
    <property type="entry name" value="adh_short_C2"/>
    <property type="match status" value="1"/>
</dbReference>
<dbReference type="InterPro" id="IPR020904">
    <property type="entry name" value="Sc_DH/Rdtase_CS"/>
</dbReference>
<dbReference type="PATRIC" id="fig|2162.10.peg.389"/>
<dbReference type="AlphaFoldDB" id="A0A090I494"/>
<reference evidence="4" key="3">
    <citation type="submission" date="2014-09" db="EMBL/GenBank/DDBJ databases">
        <authorList>
            <person name="Bishop-Lilly K.A."/>
            <person name="Broomall S.M."/>
            <person name="Chain P.S."/>
            <person name="Chertkov O."/>
            <person name="Coyne S.R."/>
            <person name="Daligault H.E."/>
            <person name="Davenport K.W."/>
            <person name="Erkkila T."/>
            <person name="Frey K.G."/>
            <person name="Gibbons H.S."/>
            <person name="Gu W."/>
            <person name="Jaissle J."/>
            <person name="Johnson S.L."/>
            <person name="Koroleva G.I."/>
            <person name="Ladner J.T."/>
            <person name="Lo C.-C."/>
            <person name="Minogue T.D."/>
            <person name="Munk C."/>
            <person name="Palacios G.F."/>
            <person name="Redden C.L."/>
            <person name="Rosenzweig C.N."/>
            <person name="Scholz M.B."/>
            <person name="Teshima H."/>
            <person name="Xu Y."/>
        </authorList>
    </citation>
    <scope>NUCLEOTIDE SEQUENCE</scope>
    <source>
        <strain evidence="4">Mb9</strain>
    </source>
</reference>
<evidence type="ECO:0000313" key="4">
    <source>
        <dbReference type="EMBL" id="CEL24026.1"/>
    </source>
</evidence>
<dbReference type="KEGG" id="mfi:DSM1535_0170"/>
<accession>A0A090I494</accession>